<dbReference type="InterPro" id="IPR010682">
    <property type="entry name" value="SCRL"/>
</dbReference>
<dbReference type="AlphaFoldDB" id="Q9LRC9"/>
<reference evidence="6" key="1">
    <citation type="journal article" date="2000" name="FEBS Lett.">
        <title>Highly divergent sequences of the pollen self-incompatibility (S) gene in class-I S haplotypes of Brassica campestris (syn. rapa) L.</title>
        <authorList>
            <person name="Watanabe M."/>
            <person name="Ito A."/>
            <person name="Takada Y."/>
            <person name="Ninomiya C."/>
            <person name="Kakizaki T."/>
            <person name="Takahata Y."/>
            <person name="Hatakeyama K."/>
            <person name="Hinata K."/>
            <person name="Suzuki G."/>
            <person name="Takasaki T."/>
            <person name="Satta Y."/>
            <person name="Shiba H."/>
            <person name="Takayama S."/>
            <person name="Isogai A."/>
        </authorList>
    </citation>
    <scope>NUCLEOTIDE SEQUENCE</scope>
    <source>
        <strain evidence="6">S49</strain>
    </source>
</reference>
<dbReference type="InterPro" id="IPR036574">
    <property type="entry name" value="Scorpion_toxin-like_sf"/>
</dbReference>
<dbReference type="GO" id="GO:0007165">
    <property type="term" value="P:signal transduction"/>
    <property type="evidence" value="ECO:0007669"/>
    <property type="project" value="InterPro"/>
</dbReference>
<evidence type="ECO:0000256" key="2">
    <source>
        <dbReference type="ARBA" id="ARBA00006722"/>
    </source>
</evidence>
<feature type="non-terminal residue" evidence="6">
    <location>
        <position position="1"/>
    </location>
</feature>
<proteinExistence type="evidence at transcript level"/>
<evidence type="ECO:0000256" key="3">
    <source>
        <dbReference type="ARBA" id="ARBA00022525"/>
    </source>
</evidence>
<keyword evidence="5" id="KW-1015">Disulfide bond</keyword>
<evidence type="ECO:0000256" key="4">
    <source>
        <dbReference type="ARBA" id="ARBA00022729"/>
    </source>
</evidence>
<gene>
    <name evidence="6" type="primary">SP11-49</name>
</gene>
<dbReference type="Pfam" id="PF06876">
    <property type="entry name" value="SCRL"/>
    <property type="match status" value="1"/>
</dbReference>
<organism evidence="6">
    <name type="scientific">Brassica campestris</name>
    <name type="common">Field mustard</name>
    <dbReference type="NCBI Taxonomy" id="3711"/>
    <lineage>
        <taxon>Eukaryota</taxon>
        <taxon>Viridiplantae</taxon>
        <taxon>Streptophyta</taxon>
        <taxon>Embryophyta</taxon>
        <taxon>Tracheophyta</taxon>
        <taxon>Spermatophyta</taxon>
        <taxon>Magnoliopsida</taxon>
        <taxon>eudicotyledons</taxon>
        <taxon>Gunneridae</taxon>
        <taxon>Pentapetalae</taxon>
        <taxon>rosids</taxon>
        <taxon>malvids</taxon>
        <taxon>Brassicales</taxon>
        <taxon>Brassicaceae</taxon>
        <taxon>Brassiceae</taxon>
        <taxon>Brassica</taxon>
    </lineage>
</organism>
<keyword evidence="4" id="KW-0732">Signal</keyword>
<sequence>IFIVSSHCQGVEANLRDECLGHVRLSGPCGDSGENACVIRFQRREKKRPRSCGCTNFEGIGRCFCCM</sequence>
<accession>Q9LRC9</accession>
<dbReference type="GO" id="GO:0005576">
    <property type="term" value="C:extracellular region"/>
    <property type="evidence" value="ECO:0007669"/>
    <property type="project" value="UniProtKB-SubCell"/>
</dbReference>
<evidence type="ECO:0000256" key="1">
    <source>
        <dbReference type="ARBA" id="ARBA00004613"/>
    </source>
</evidence>
<protein>
    <submittedName>
        <fullName evidence="6">S locus protein 11-49</fullName>
    </submittedName>
</protein>
<evidence type="ECO:0000256" key="5">
    <source>
        <dbReference type="ARBA" id="ARBA00023157"/>
    </source>
</evidence>
<dbReference type="EMBL" id="AB039767">
    <property type="protein sequence ID" value="BAA96405.1"/>
    <property type="molecule type" value="mRNA"/>
</dbReference>
<comment type="subcellular location">
    <subcellularLocation>
        <location evidence="1">Secreted</location>
    </subcellularLocation>
</comment>
<keyword evidence="3" id="KW-0964">Secreted</keyword>
<dbReference type="SUPFAM" id="SSF57095">
    <property type="entry name" value="Scorpion toxin-like"/>
    <property type="match status" value="1"/>
</dbReference>
<comment type="similarity">
    <text evidence="2">Belongs to the DEFL family.</text>
</comment>
<evidence type="ECO:0000313" key="6">
    <source>
        <dbReference type="EMBL" id="BAA96405.1"/>
    </source>
</evidence>
<name>Q9LRC9_BRACM</name>